<gene>
    <name evidence="2" type="ORF">H105_08927</name>
</gene>
<dbReference type="Proteomes" id="UP000023623">
    <property type="component" value="Unassembled WGS sequence"/>
</dbReference>
<keyword evidence="1" id="KW-0732">Signal</keyword>
<evidence type="ECO:0000313" key="3">
    <source>
        <dbReference type="Proteomes" id="UP000023623"/>
    </source>
</evidence>
<organism evidence="2 3">
    <name type="scientific">Trichophyton soudanense CBS 452.61</name>
    <dbReference type="NCBI Taxonomy" id="1215331"/>
    <lineage>
        <taxon>Eukaryota</taxon>
        <taxon>Fungi</taxon>
        <taxon>Dikarya</taxon>
        <taxon>Ascomycota</taxon>
        <taxon>Pezizomycotina</taxon>
        <taxon>Eurotiomycetes</taxon>
        <taxon>Eurotiomycetidae</taxon>
        <taxon>Onygenales</taxon>
        <taxon>Arthrodermataceae</taxon>
        <taxon>Trichophyton</taxon>
    </lineage>
</organism>
<proteinExistence type="predicted"/>
<dbReference type="HOGENOM" id="CLU_1769423_0_0_1"/>
<dbReference type="AlphaFoldDB" id="A0A022XCL2"/>
<feature type="chain" id="PRO_5001511619" evidence="1">
    <location>
        <begin position="20"/>
        <end position="147"/>
    </location>
</feature>
<evidence type="ECO:0000256" key="1">
    <source>
        <dbReference type="SAM" id="SignalP"/>
    </source>
</evidence>
<keyword evidence="3" id="KW-1185">Reference proteome</keyword>
<dbReference type="EMBL" id="KK208951">
    <property type="protein sequence ID" value="EZF68402.1"/>
    <property type="molecule type" value="Genomic_DNA"/>
</dbReference>
<feature type="signal peptide" evidence="1">
    <location>
        <begin position="1"/>
        <end position="19"/>
    </location>
</feature>
<accession>A0A022XCL2</accession>
<reference evidence="2 3" key="1">
    <citation type="submission" date="2014-02" db="EMBL/GenBank/DDBJ databases">
        <title>The Genome Sequence of Trichophyton rubrum (morphotype soudanense) CBS 452.61.</title>
        <authorList>
            <consortium name="The Broad Institute Genomics Platform"/>
            <person name="Cuomo C.A."/>
            <person name="White T.C."/>
            <person name="Graser Y."/>
            <person name="Martinez-Rossi N."/>
            <person name="Heitman J."/>
            <person name="Young S.K."/>
            <person name="Zeng Q."/>
            <person name="Gargeya S."/>
            <person name="Abouelleil A."/>
            <person name="Alvarado L."/>
            <person name="Chapman S.B."/>
            <person name="Gainer-Dewar J."/>
            <person name="Goldberg J."/>
            <person name="Griggs A."/>
            <person name="Gujja S."/>
            <person name="Hansen M."/>
            <person name="Howarth C."/>
            <person name="Imamovic A."/>
            <person name="Larimer J."/>
            <person name="Martinez D."/>
            <person name="Murphy C."/>
            <person name="Pearson M.D."/>
            <person name="Persinoti G."/>
            <person name="Poon T."/>
            <person name="Priest M."/>
            <person name="Roberts A.D."/>
            <person name="Saif S."/>
            <person name="Shea T.D."/>
            <person name="Sykes S.N."/>
            <person name="Wortman J."/>
            <person name="Nusbaum C."/>
            <person name="Birren B."/>
        </authorList>
    </citation>
    <scope>NUCLEOTIDE SEQUENCE [LARGE SCALE GENOMIC DNA]</scope>
    <source>
        <strain evidence="2 3">CBS 452.61</strain>
    </source>
</reference>
<evidence type="ECO:0000313" key="2">
    <source>
        <dbReference type="EMBL" id="EZF68402.1"/>
    </source>
</evidence>
<sequence>MPTNTAKIFLFLMAAGCWKQNSVKIFPLAQILAVKDATPVERRTNEGSDASNNPNHGSWLDKPKNGYIHAVKRLSLTTKPYFVFWPTYRLGYPIASSGRLFRPKVRFGFTTWFQGSLATELHTEWRSTKASMLAPGTSAIRATPSQS</sequence>
<protein>
    <submittedName>
        <fullName evidence="2">Uncharacterized protein</fullName>
    </submittedName>
</protein>
<name>A0A022XCL2_TRISD</name>